<keyword evidence="6" id="KW-0378">Hydrolase</keyword>
<dbReference type="Gene3D" id="3.30.160.20">
    <property type="match status" value="2"/>
</dbReference>
<dbReference type="GO" id="GO:0005634">
    <property type="term" value="C:nucleus"/>
    <property type="evidence" value="ECO:0007669"/>
    <property type="project" value="TreeGrafter"/>
</dbReference>
<accession>A0AAV8SRD9</accession>
<dbReference type="FunFam" id="1.10.1520.10:FF:000004">
    <property type="entry name" value="Endoribonuclease dicer-like 1"/>
    <property type="match status" value="1"/>
</dbReference>
<evidence type="ECO:0000313" key="13">
    <source>
        <dbReference type="Proteomes" id="UP001159364"/>
    </source>
</evidence>
<dbReference type="SMART" id="SM00535">
    <property type="entry name" value="RIBOc"/>
    <property type="match status" value="1"/>
</dbReference>
<dbReference type="Proteomes" id="UP001159364">
    <property type="component" value="Linkage Group LG09"/>
</dbReference>
<evidence type="ECO:0000256" key="3">
    <source>
        <dbReference type="ARBA" id="ARBA00022722"/>
    </source>
</evidence>
<dbReference type="EMBL" id="JAIWQS010000009">
    <property type="protein sequence ID" value="KAJ8754826.1"/>
    <property type="molecule type" value="Genomic_DNA"/>
</dbReference>
<comment type="caution">
    <text evidence="12">The sequence shown here is derived from an EMBL/GenBank/DDBJ whole genome shotgun (WGS) entry which is preliminary data.</text>
</comment>
<dbReference type="Gene3D" id="1.10.1520.10">
    <property type="entry name" value="Ribonuclease III domain"/>
    <property type="match status" value="1"/>
</dbReference>
<evidence type="ECO:0000256" key="1">
    <source>
        <dbReference type="ARBA" id="ARBA00001936"/>
    </source>
</evidence>
<comment type="cofactor">
    <cofactor evidence="2">
        <name>Mg(2+)</name>
        <dbReference type="ChEBI" id="CHEBI:18420"/>
    </cofactor>
</comment>
<evidence type="ECO:0000256" key="2">
    <source>
        <dbReference type="ARBA" id="ARBA00001946"/>
    </source>
</evidence>
<sequence length="350" mass="38900">MALALQSLSLSPEMEAPVLAVERIVGYSLRNKRLLEAALTHPSYTYPDNYQRLEFVGDAALGLALTNYFFLTCPNLDPGQLSLLRAANISTEKLARVAIKHGLFKYVRHNVHSLDDKIGEFIDAVKEEDDVVIHAGSVKAPKVLADIVESVAAAIYVDVDFDLERLWVIFRGLLEPIAMPEHLQQQPQPVALLFELCQKHGKQVDIKHWKKGLVSIVSVFVDGELIASGSSEQKEIAKLNVAKSAIHKLSESLPTSSGMTEYVIDKNGFLQGAKQKLHDLCCKKKWSKPNYKIEKDVGPQHDKKFVCSVNFATASGVLYYMIGDEKTRVKDAENSAATLMMRALLELKIL</sequence>
<evidence type="ECO:0000256" key="8">
    <source>
        <dbReference type="ARBA" id="ARBA00022884"/>
    </source>
</evidence>
<dbReference type="PANTHER" id="PTHR14950">
    <property type="entry name" value="DICER-RELATED"/>
    <property type="match status" value="1"/>
</dbReference>
<dbReference type="PROSITE" id="PS50142">
    <property type="entry name" value="RNASE_3_2"/>
    <property type="match status" value="1"/>
</dbReference>
<dbReference type="SUPFAM" id="SSF69065">
    <property type="entry name" value="RNase III domain-like"/>
    <property type="match status" value="1"/>
</dbReference>
<feature type="domain" description="DRBM" evidence="10">
    <location>
        <begin position="188"/>
        <end position="251"/>
    </location>
</feature>
<keyword evidence="5" id="KW-0255">Endonuclease</keyword>
<evidence type="ECO:0000256" key="7">
    <source>
        <dbReference type="ARBA" id="ARBA00022842"/>
    </source>
</evidence>
<dbReference type="InterPro" id="IPR036389">
    <property type="entry name" value="RNase_III_sf"/>
</dbReference>
<dbReference type="GO" id="GO:0003723">
    <property type="term" value="F:RNA binding"/>
    <property type="evidence" value="ECO:0007669"/>
    <property type="project" value="UniProtKB-UniRule"/>
</dbReference>
<dbReference type="PROSITE" id="PS50137">
    <property type="entry name" value="DS_RBD"/>
    <property type="match status" value="2"/>
</dbReference>
<gene>
    <name evidence="12" type="ORF">K2173_015338</name>
</gene>
<feature type="domain" description="DRBM" evidence="10">
    <location>
        <begin position="272"/>
        <end position="346"/>
    </location>
</feature>
<dbReference type="Pfam" id="PF00636">
    <property type="entry name" value="Ribonuclease_3"/>
    <property type="match status" value="1"/>
</dbReference>
<dbReference type="GO" id="GO:0005737">
    <property type="term" value="C:cytoplasm"/>
    <property type="evidence" value="ECO:0007669"/>
    <property type="project" value="TreeGrafter"/>
</dbReference>
<dbReference type="InterPro" id="IPR014720">
    <property type="entry name" value="dsRBD_dom"/>
</dbReference>
<keyword evidence="3" id="KW-0540">Nuclease</keyword>
<dbReference type="InterPro" id="IPR000999">
    <property type="entry name" value="RNase_III_dom"/>
</dbReference>
<keyword evidence="7" id="KW-0460">Magnesium</keyword>
<keyword evidence="8 9" id="KW-0694">RNA-binding</keyword>
<dbReference type="Pfam" id="PF14709">
    <property type="entry name" value="DND1_DSRM"/>
    <property type="match status" value="1"/>
</dbReference>
<protein>
    <submittedName>
        <fullName evidence="12">Uncharacterized protein</fullName>
    </submittedName>
</protein>
<dbReference type="SUPFAM" id="SSF54768">
    <property type="entry name" value="dsRNA-binding domain-like"/>
    <property type="match status" value="2"/>
</dbReference>
<dbReference type="Pfam" id="PF00035">
    <property type="entry name" value="dsrm"/>
    <property type="match status" value="1"/>
</dbReference>
<evidence type="ECO:0000313" key="12">
    <source>
        <dbReference type="EMBL" id="KAJ8754826.1"/>
    </source>
</evidence>
<dbReference type="GO" id="GO:0046872">
    <property type="term" value="F:metal ion binding"/>
    <property type="evidence" value="ECO:0007669"/>
    <property type="project" value="UniProtKB-KW"/>
</dbReference>
<dbReference type="AlphaFoldDB" id="A0AAV8SRD9"/>
<evidence type="ECO:0000259" key="10">
    <source>
        <dbReference type="PROSITE" id="PS50137"/>
    </source>
</evidence>
<comment type="cofactor">
    <cofactor evidence="1">
        <name>Mn(2+)</name>
        <dbReference type="ChEBI" id="CHEBI:29035"/>
    </cofactor>
</comment>
<keyword evidence="4" id="KW-0479">Metal-binding</keyword>
<evidence type="ECO:0000256" key="5">
    <source>
        <dbReference type="ARBA" id="ARBA00022759"/>
    </source>
</evidence>
<evidence type="ECO:0000256" key="4">
    <source>
        <dbReference type="ARBA" id="ARBA00022723"/>
    </source>
</evidence>
<proteinExistence type="predicted"/>
<dbReference type="GO" id="GO:0030422">
    <property type="term" value="P:siRNA processing"/>
    <property type="evidence" value="ECO:0007669"/>
    <property type="project" value="TreeGrafter"/>
</dbReference>
<name>A0AAV8SRD9_9ROSI</name>
<feature type="domain" description="RNase III" evidence="11">
    <location>
        <begin position="18"/>
        <end position="160"/>
    </location>
</feature>
<dbReference type="PANTHER" id="PTHR14950:SF49">
    <property type="entry name" value="RIBONUCLEASE 3-LIKE PROTEIN 2-RELATED"/>
    <property type="match status" value="1"/>
</dbReference>
<keyword evidence="13" id="KW-1185">Reference proteome</keyword>
<evidence type="ECO:0000256" key="6">
    <source>
        <dbReference type="ARBA" id="ARBA00022801"/>
    </source>
</evidence>
<dbReference type="CDD" id="cd00593">
    <property type="entry name" value="RIBOc"/>
    <property type="match status" value="1"/>
</dbReference>
<organism evidence="12 13">
    <name type="scientific">Erythroxylum novogranatense</name>
    <dbReference type="NCBI Taxonomy" id="1862640"/>
    <lineage>
        <taxon>Eukaryota</taxon>
        <taxon>Viridiplantae</taxon>
        <taxon>Streptophyta</taxon>
        <taxon>Embryophyta</taxon>
        <taxon>Tracheophyta</taxon>
        <taxon>Spermatophyta</taxon>
        <taxon>Magnoliopsida</taxon>
        <taxon>eudicotyledons</taxon>
        <taxon>Gunneridae</taxon>
        <taxon>Pentapetalae</taxon>
        <taxon>rosids</taxon>
        <taxon>fabids</taxon>
        <taxon>Malpighiales</taxon>
        <taxon>Erythroxylaceae</taxon>
        <taxon>Erythroxylum</taxon>
    </lineage>
</organism>
<dbReference type="GO" id="GO:0004525">
    <property type="term" value="F:ribonuclease III activity"/>
    <property type="evidence" value="ECO:0007669"/>
    <property type="project" value="InterPro"/>
</dbReference>
<dbReference type="SMART" id="SM00358">
    <property type="entry name" value="DSRM"/>
    <property type="match status" value="2"/>
</dbReference>
<evidence type="ECO:0000259" key="11">
    <source>
        <dbReference type="PROSITE" id="PS50142"/>
    </source>
</evidence>
<dbReference type="PROSITE" id="PS00517">
    <property type="entry name" value="RNASE_3_1"/>
    <property type="match status" value="1"/>
</dbReference>
<evidence type="ECO:0000256" key="9">
    <source>
        <dbReference type="PROSITE-ProRule" id="PRU00266"/>
    </source>
</evidence>
<reference evidence="12 13" key="1">
    <citation type="submission" date="2021-09" db="EMBL/GenBank/DDBJ databases">
        <title>Genomic insights and catalytic innovation underlie evolution of tropane alkaloids biosynthesis.</title>
        <authorList>
            <person name="Wang Y.-J."/>
            <person name="Tian T."/>
            <person name="Huang J.-P."/>
            <person name="Huang S.-X."/>
        </authorList>
    </citation>
    <scope>NUCLEOTIDE SEQUENCE [LARGE SCALE GENOMIC DNA]</scope>
    <source>
        <strain evidence="12">KIB-2018</strain>
        <tissue evidence="12">Leaf</tissue>
    </source>
</reference>